<dbReference type="GO" id="GO:0003700">
    <property type="term" value="F:DNA-binding transcription factor activity"/>
    <property type="evidence" value="ECO:0007669"/>
    <property type="project" value="InterPro"/>
</dbReference>
<dbReference type="Proteomes" id="UP000050867">
    <property type="component" value="Unassembled WGS sequence"/>
</dbReference>
<dbReference type="InterPro" id="IPR009057">
    <property type="entry name" value="Homeodomain-like_sf"/>
</dbReference>
<evidence type="ECO:0000259" key="4">
    <source>
        <dbReference type="PROSITE" id="PS01124"/>
    </source>
</evidence>
<dbReference type="SMART" id="SM00342">
    <property type="entry name" value="HTH_ARAC"/>
    <property type="match status" value="1"/>
</dbReference>
<name>A0A0T6LP20_WENVI</name>
<organism evidence="5 6">
    <name type="scientific">Wenjunlia vitaminophila</name>
    <name type="common">Streptomyces vitaminophilus</name>
    <dbReference type="NCBI Taxonomy" id="76728"/>
    <lineage>
        <taxon>Bacteria</taxon>
        <taxon>Bacillati</taxon>
        <taxon>Actinomycetota</taxon>
        <taxon>Actinomycetes</taxon>
        <taxon>Kitasatosporales</taxon>
        <taxon>Streptomycetaceae</taxon>
        <taxon>Wenjunlia</taxon>
    </lineage>
</organism>
<dbReference type="Pfam" id="PF02311">
    <property type="entry name" value="AraC_binding"/>
    <property type="match status" value="1"/>
</dbReference>
<protein>
    <submittedName>
        <fullName evidence="5">AraC family transcriptional regulator</fullName>
    </submittedName>
</protein>
<dbReference type="InterPro" id="IPR020449">
    <property type="entry name" value="Tscrpt_reg_AraC-type_HTH"/>
</dbReference>
<dbReference type="EMBL" id="LLZU01000036">
    <property type="protein sequence ID" value="KRV47634.1"/>
    <property type="molecule type" value="Genomic_DNA"/>
</dbReference>
<accession>A0A0T6LP20</accession>
<comment type="caution">
    <text evidence="5">The sequence shown here is derived from an EMBL/GenBank/DDBJ whole genome shotgun (WGS) entry which is preliminary data.</text>
</comment>
<sequence>MHRLDVPAPQFLPFAIGSFDRIGPLSRAGFPHRHTFHEIVYVRQGRGSHVVDTRRWPLDPPHLAFVAPGQVHFWEGVRDLEGWVVLFTEDFLVVHPEDRDVLHELAELPWLCPGRSLAPALSGLVAEMEREYLGRAPDFVSVLQAYLHVLLVRARRLSRSAAPWTAPARPEEERARSITRRFNRLLGESGPAVAELSVRGCAAEVGISTGYLNEAVKRVTGRTPGQLIRQAQAREAKRLLATTELTVAQVARLAGFTDAAYFCRFFRRETGTSPGNFRRMTRADHHDHRVWSIDSPTAAE</sequence>
<dbReference type="STRING" id="76728.AQ490_06280"/>
<dbReference type="AlphaFoldDB" id="A0A0T6LP20"/>
<dbReference type="InterPro" id="IPR018060">
    <property type="entry name" value="HTH_AraC"/>
</dbReference>
<evidence type="ECO:0000256" key="2">
    <source>
        <dbReference type="ARBA" id="ARBA00023125"/>
    </source>
</evidence>
<dbReference type="PROSITE" id="PS01124">
    <property type="entry name" value="HTH_ARAC_FAMILY_2"/>
    <property type="match status" value="1"/>
</dbReference>
<dbReference type="InterPro" id="IPR018062">
    <property type="entry name" value="HTH_AraC-typ_CS"/>
</dbReference>
<dbReference type="PANTHER" id="PTHR43280:SF32">
    <property type="entry name" value="TRANSCRIPTIONAL REGULATORY PROTEIN"/>
    <property type="match status" value="1"/>
</dbReference>
<dbReference type="Gene3D" id="1.10.10.60">
    <property type="entry name" value="Homeodomain-like"/>
    <property type="match status" value="2"/>
</dbReference>
<dbReference type="SUPFAM" id="SSF46689">
    <property type="entry name" value="Homeodomain-like"/>
    <property type="match status" value="1"/>
</dbReference>
<dbReference type="InterPro" id="IPR003313">
    <property type="entry name" value="AraC-bd"/>
</dbReference>
<dbReference type="GO" id="GO:0043565">
    <property type="term" value="F:sequence-specific DNA binding"/>
    <property type="evidence" value="ECO:0007669"/>
    <property type="project" value="InterPro"/>
</dbReference>
<keyword evidence="1" id="KW-0805">Transcription regulation</keyword>
<dbReference type="Pfam" id="PF12833">
    <property type="entry name" value="HTH_18"/>
    <property type="match status" value="1"/>
</dbReference>
<dbReference type="eggNOG" id="COG2207">
    <property type="taxonomic scope" value="Bacteria"/>
</dbReference>
<evidence type="ECO:0000313" key="6">
    <source>
        <dbReference type="Proteomes" id="UP000050867"/>
    </source>
</evidence>
<dbReference type="InterPro" id="IPR037923">
    <property type="entry name" value="HTH-like"/>
</dbReference>
<keyword evidence="2" id="KW-0238">DNA-binding</keyword>
<proteinExistence type="predicted"/>
<feature type="domain" description="HTH araC/xylS-type" evidence="4">
    <location>
        <begin position="176"/>
        <end position="280"/>
    </location>
</feature>
<dbReference type="PROSITE" id="PS00041">
    <property type="entry name" value="HTH_ARAC_FAMILY_1"/>
    <property type="match status" value="1"/>
</dbReference>
<dbReference type="Gene3D" id="2.60.120.10">
    <property type="entry name" value="Jelly Rolls"/>
    <property type="match status" value="1"/>
</dbReference>
<dbReference type="OrthoDB" id="9799345at2"/>
<evidence type="ECO:0000256" key="1">
    <source>
        <dbReference type="ARBA" id="ARBA00023015"/>
    </source>
</evidence>
<gene>
    <name evidence="5" type="ORF">AQ490_06280</name>
</gene>
<evidence type="ECO:0000313" key="5">
    <source>
        <dbReference type="EMBL" id="KRV47634.1"/>
    </source>
</evidence>
<dbReference type="PANTHER" id="PTHR43280">
    <property type="entry name" value="ARAC-FAMILY TRANSCRIPTIONAL REGULATOR"/>
    <property type="match status" value="1"/>
</dbReference>
<dbReference type="PRINTS" id="PR00032">
    <property type="entry name" value="HTHARAC"/>
</dbReference>
<keyword evidence="6" id="KW-1185">Reference proteome</keyword>
<evidence type="ECO:0000256" key="3">
    <source>
        <dbReference type="ARBA" id="ARBA00023163"/>
    </source>
</evidence>
<reference evidence="5 6" key="1">
    <citation type="submission" date="2015-10" db="EMBL/GenBank/DDBJ databases">
        <title>Draft genome sequence of pyrrolomycin-producing Streptomyces vitaminophilus.</title>
        <authorList>
            <person name="Graham D.E."/>
            <person name="Mahan K.M."/>
            <person name="Klingeman D.M."/>
            <person name="Hettich R.L."/>
            <person name="Parry R.J."/>
        </authorList>
    </citation>
    <scope>NUCLEOTIDE SEQUENCE [LARGE SCALE GENOMIC DNA]</scope>
    <source>
        <strain evidence="5 6">ATCC 31673</strain>
    </source>
</reference>
<keyword evidence="3" id="KW-0804">Transcription</keyword>
<dbReference type="InterPro" id="IPR014710">
    <property type="entry name" value="RmlC-like_jellyroll"/>
</dbReference>
<dbReference type="SUPFAM" id="SSF51215">
    <property type="entry name" value="Regulatory protein AraC"/>
    <property type="match status" value="1"/>
</dbReference>